<comment type="subcellular location">
    <subcellularLocation>
        <location evidence="1 4">Archaeal flagellum</location>
    </subcellularLocation>
</comment>
<evidence type="ECO:0000256" key="4">
    <source>
        <dbReference type="RuleBase" id="RU361282"/>
    </source>
</evidence>
<feature type="transmembrane region" description="Helical" evidence="5">
    <location>
        <begin position="20"/>
        <end position="41"/>
    </location>
</feature>
<evidence type="ECO:0000313" key="7">
    <source>
        <dbReference type="Proteomes" id="UP001596445"/>
    </source>
</evidence>
<organism evidence="6 7">
    <name type="scientific">Halovenus salina</name>
    <dbReference type="NCBI Taxonomy" id="1510225"/>
    <lineage>
        <taxon>Archaea</taxon>
        <taxon>Methanobacteriati</taxon>
        <taxon>Methanobacteriota</taxon>
        <taxon>Stenosarchaea group</taxon>
        <taxon>Halobacteria</taxon>
        <taxon>Halobacteriales</taxon>
        <taxon>Haloarculaceae</taxon>
        <taxon>Halovenus</taxon>
    </lineage>
</organism>
<name>A0ABD5VYD3_9EURY</name>
<keyword evidence="5" id="KW-0812">Transmembrane</keyword>
<dbReference type="PANTHER" id="PTHR35903">
    <property type="entry name" value="FLAGELLIN B1"/>
    <property type="match status" value="1"/>
</dbReference>
<evidence type="ECO:0000256" key="1">
    <source>
        <dbReference type="ARBA" id="ARBA00004618"/>
    </source>
</evidence>
<dbReference type="GO" id="GO:0097589">
    <property type="term" value="C:archaeal-type flagellum"/>
    <property type="evidence" value="ECO:0007669"/>
    <property type="project" value="UniProtKB-SubCell"/>
</dbReference>
<keyword evidence="5" id="KW-1133">Transmembrane helix</keyword>
<evidence type="ECO:0000256" key="3">
    <source>
        <dbReference type="ARBA" id="ARBA00022440"/>
    </source>
</evidence>
<comment type="function">
    <text evidence="4">Flagellin is the subunit protein which polymerizes to form the filaments of archaeal flagella.</text>
</comment>
<dbReference type="AlphaFoldDB" id="A0ABD5VYD3"/>
<dbReference type="InterPro" id="IPR013373">
    <property type="entry name" value="Flagellin/pilin_N_arc"/>
</dbReference>
<comment type="similarity">
    <text evidence="2 4">Belongs to the archaeal flagellin family.</text>
</comment>
<gene>
    <name evidence="6" type="ORF">ACFQQG_07875</name>
</gene>
<dbReference type="NCBIfam" id="TIGR02537">
    <property type="entry name" value="arch_flag_Nterm"/>
    <property type="match status" value="1"/>
</dbReference>
<dbReference type="EMBL" id="JBHSZI010000001">
    <property type="protein sequence ID" value="MFC7058105.1"/>
    <property type="molecule type" value="Genomic_DNA"/>
</dbReference>
<keyword evidence="5" id="KW-0472">Membrane</keyword>
<evidence type="ECO:0000256" key="5">
    <source>
        <dbReference type="SAM" id="Phobius"/>
    </source>
</evidence>
<dbReference type="GeneID" id="83275591"/>
<protein>
    <recommendedName>
        <fullName evidence="4">Flagellin</fullName>
    </recommendedName>
</protein>
<keyword evidence="7" id="KW-1185">Reference proteome</keyword>
<proteinExistence type="inferred from homology"/>
<evidence type="ECO:0000256" key="2">
    <source>
        <dbReference type="ARBA" id="ARBA00010256"/>
    </source>
</evidence>
<dbReference type="Pfam" id="PF01917">
    <property type="entry name" value="Flagellin_arch-type"/>
    <property type="match status" value="1"/>
</dbReference>
<reference evidence="6 7" key="1">
    <citation type="journal article" date="2019" name="Int. J. Syst. Evol. Microbiol.">
        <title>The Global Catalogue of Microorganisms (GCM) 10K type strain sequencing project: providing services to taxonomists for standard genome sequencing and annotation.</title>
        <authorList>
            <consortium name="The Broad Institute Genomics Platform"/>
            <consortium name="The Broad Institute Genome Sequencing Center for Infectious Disease"/>
            <person name="Wu L."/>
            <person name="Ma J."/>
        </authorList>
    </citation>
    <scope>NUCLEOTIDE SEQUENCE [LARGE SCALE GENOMIC DNA]</scope>
    <source>
        <strain evidence="6 7">JCM 30072</strain>
    </source>
</reference>
<sequence>MIQNLFNTDESNRQRGQVGIGTLIVFIAMVLVAAIAAGVLINTAGFLQTQAQDTGTESTAQVANNLNVITEVGNVSGNDNINELRLGVQPAAGAGDVNLAKLTLQYVSDNEFANIVVGNKSAGGLATGDTTPGSVVLEDPSSGSDTRGEQYLIEVINAENEDDIVMTDGSDRYELVVPLANETVDDTQVDGATGSNGNSVLDSEFDQGNLAPLNEGNSVEVTITNEVGSQTVAFLQVPDSLSGDDPGTTVNL</sequence>
<evidence type="ECO:0000313" key="6">
    <source>
        <dbReference type="EMBL" id="MFC7058105.1"/>
    </source>
</evidence>
<comment type="caution">
    <text evidence="6">The sequence shown here is derived from an EMBL/GenBank/DDBJ whole genome shotgun (WGS) entry which is preliminary data.</text>
</comment>
<dbReference type="RefSeq" id="WP_303657469.1">
    <property type="nucleotide sequence ID" value="NZ_CP112972.1"/>
</dbReference>
<keyword evidence="3 4" id="KW-0974">Archaeal flagellum</keyword>
<accession>A0ABD5VYD3</accession>
<dbReference type="InterPro" id="IPR002774">
    <property type="entry name" value="Flagellin_arc-type"/>
</dbReference>
<dbReference type="Proteomes" id="UP001596445">
    <property type="component" value="Unassembled WGS sequence"/>
</dbReference>
<dbReference type="PANTHER" id="PTHR35903:SF1">
    <property type="entry name" value="FLAGELLIN B1"/>
    <property type="match status" value="1"/>
</dbReference>